<accession>A0A1E3B850</accession>
<dbReference type="GO" id="GO:0005654">
    <property type="term" value="C:nucleoplasm"/>
    <property type="evidence" value="ECO:0007669"/>
    <property type="project" value="TreeGrafter"/>
</dbReference>
<evidence type="ECO:0000259" key="4">
    <source>
        <dbReference type="PROSITE" id="PS50882"/>
    </source>
</evidence>
<gene>
    <name evidence="5" type="ORF">SI65_07541</name>
</gene>
<feature type="compositionally biased region" description="Low complexity" evidence="2">
    <location>
        <begin position="589"/>
        <end position="613"/>
    </location>
</feature>
<dbReference type="STRING" id="573508.A0A1E3B850"/>
<name>A0A1E3B850_ASPCR</name>
<dbReference type="Gene3D" id="3.30.70.330">
    <property type="match status" value="1"/>
</dbReference>
<proteinExistence type="predicted"/>
<reference evidence="5 6" key="1">
    <citation type="journal article" date="2016" name="BMC Genomics">
        <title>Comparative genomic and transcriptomic analyses of the Fuzhuan brick tea-fermentation fungus Aspergillus cristatus.</title>
        <authorList>
            <person name="Ge Y."/>
            <person name="Wang Y."/>
            <person name="Liu Y."/>
            <person name="Tan Y."/>
            <person name="Ren X."/>
            <person name="Zhang X."/>
            <person name="Hyde K.D."/>
            <person name="Liu Y."/>
            <person name="Liu Z."/>
        </authorList>
    </citation>
    <scope>NUCLEOTIDE SEQUENCE [LARGE SCALE GENOMIC DNA]</scope>
    <source>
        <strain evidence="5 6">GZAAS20.1005</strain>
    </source>
</reference>
<feature type="compositionally biased region" description="Polar residues" evidence="2">
    <location>
        <begin position="1"/>
        <end position="16"/>
    </location>
</feature>
<feature type="region of interest" description="Disordered" evidence="2">
    <location>
        <begin position="589"/>
        <end position="615"/>
    </location>
</feature>
<organism evidence="5 6">
    <name type="scientific">Aspergillus cristatus</name>
    <name type="common">Chinese Fuzhuan brick tea-fermentation fungus</name>
    <name type="synonym">Eurotium cristatum</name>
    <dbReference type="NCBI Taxonomy" id="573508"/>
    <lineage>
        <taxon>Eukaryota</taxon>
        <taxon>Fungi</taxon>
        <taxon>Dikarya</taxon>
        <taxon>Ascomycota</taxon>
        <taxon>Pezizomycotina</taxon>
        <taxon>Eurotiomycetes</taxon>
        <taxon>Eurotiomycetidae</taxon>
        <taxon>Eurotiales</taxon>
        <taxon>Aspergillaceae</taxon>
        <taxon>Aspergillus</taxon>
        <taxon>Aspergillus subgen. Aspergillus</taxon>
    </lineage>
</organism>
<feature type="compositionally biased region" description="Polar residues" evidence="2">
    <location>
        <begin position="505"/>
        <end position="515"/>
    </location>
</feature>
<evidence type="ECO:0000259" key="3">
    <source>
        <dbReference type="PROSITE" id="PS50102"/>
    </source>
</evidence>
<dbReference type="Pfam" id="PF04146">
    <property type="entry name" value="YTH"/>
    <property type="match status" value="1"/>
</dbReference>
<dbReference type="Gene3D" id="3.10.590.10">
    <property type="entry name" value="ph1033 like domains"/>
    <property type="match status" value="2"/>
</dbReference>
<dbReference type="VEuPathDB" id="FungiDB:SI65_07541"/>
<dbReference type="InterPro" id="IPR035979">
    <property type="entry name" value="RBD_domain_sf"/>
</dbReference>
<evidence type="ECO:0008006" key="7">
    <source>
        <dbReference type="Google" id="ProtNLM"/>
    </source>
</evidence>
<dbReference type="SUPFAM" id="SSF54928">
    <property type="entry name" value="RNA-binding domain, RBD"/>
    <property type="match status" value="1"/>
</dbReference>
<dbReference type="EMBL" id="JXNT01000009">
    <property type="protein sequence ID" value="ODM17142.1"/>
    <property type="molecule type" value="Genomic_DNA"/>
</dbReference>
<evidence type="ECO:0000256" key="2">
    <source>
        <dbReference type="SAM" id="MobiDB-lite"/>
    </source>
</evidence>
<dbReference type="Proteomes" id="UP000094569">
    <property type="component" value="Unassembled WGS sequence"/>
</dbReference>
<keyword evidence="6" id="KW-1185">Reference proteome</keyword>
<feature type="domain" description="YTH" evidence="4">
    <location>
        <begin position="415"/>
        <end position="671"/>
    </location>
</feature>
<dbReference type="PROSITE" id="PS50102">
    <property type="entry name" value="RRM"/>
    <property type="match status" value="1"/>
</dbReference>
<feature type="compositionally biased region" description="Pro residues" evidence="2">
    <location>
        <begin position="198"/>
        <end position="207"/>
    </location>
</feature>
<protein>
    <recommendedName>
        <fullName evidence="7">YTH domain-containing protein</fullName>
    </recommendedName>
</protein>
<evidence type="ECO:0000313" key="5">
    <source>
        <dbReference type="EMBL" id="ODM17142.1"/>
    </source>
</evidence>
<feature type="region of interest" description="Disordered" evidence="2">
    <location>
        <begin position="1"/>
        <end position="72"/>
    </location>
</feature>
<dbReference type="GO" id="GO:0000398">
    <property type="term" value="P:mRNA splicing, via spliceosome"/>
    <property type="evidence" value="ECO:0007669"/>
    <property type="project" value="TreeGrafter"/>
</dbReference>
<dbReference type="OrthoDB" id="306690at2759"/>
<dbReference type="PROSITE" id="PS50882">
    <property type="entry name" value="YTH"/>
    <property type="match status" value="1"/>
</dbReference>
<feature type="region of interest" description="Disordered" evidence="2">
    <location>
        <begin position="495"/>
        <end position="518"/>
    </location>
</feature>
<evidence type="ECO:0000313" key="6">
    <source>
        <dbReference type="Proteomes" id="UP000094569"/>
    </source>
</evidence>
<dbReference type="GO" id="GO:1990247">
    <property type="term" value="F:N6-methyladenosine-containing RNA reader activity"/>
    <property type="evidence" value="ECO:0007669"/>
    <property type="project" value="TreeGrafter"/>
</dbReference>
<evidence type="ECO:0000256" key="1">
    <source>
        <dbReference type="PROSITE-ProRule" id="PRU00176"/>
    </source>
</evidence>
<dbReference type="InterPro" id="IPR045168">
    <property type="entry name" value="YTH_prot"/>
</dbReference>
<dbReference type="InterPro" id="IPR012677">
    <property type="entry name" value="Nucleotide-bd_a/b_plait_sf"/>
</dbReference>
<dbReference type="InterPro" id="IPR057720">
    <property type="entry name" value="RRM_YTH1"/>
</dbReference>
<dbReference type="CDD" id="cd00590">
    <property type="entry name" value="RRM_SF"/>
    <property type="match status" value="1"/>
</dbReference>
<keyword evidence="1" id="KW-0694">RNA-binding</keyword>
<sequence length="687" mass="74352">MTDSGNNNKPSSQPFNETPSSTRPSSRESLKCDTTACHEPAPPDNVAHRPSQLNPSMAPSHGPSLSAHPPSALNMESMRSALPGYQSNVIPFDQYQHMQPQFAMQSPEVYYQMHPAPFFRGGERTTDGRRPAYSMTYSVVYPHYYPQPHQQPSYPGFPAYVHSPPPHPGVNGPMFSQTPGYGSGYYPSPYPMVLGHGPGPPPRPQMPPRSGSQHSNPSRPVSSGPGPTLHIERPRRPVPKRAAVSDYPKTIVDGSNSAKSTRSKSRTCEIISPSTSTAIRAATPGGPRRMPKQSGPALWVGNLPHGISIVDVKEYFSQGAADQIESVFLISRSHCAFINYKTEAACSAAQEKFHDSRFQGCRLVCRLRPNARPGGYRQNSGDIASIAAAKNEENDKAAIASMDFPIPSPDEKVPNRYFIVKSMTVEDLENSRQSGIWATQTHNEVNLNLAYETADNVYLIFSANKSGEYYGYARMVSPIQEDEKLALEMPQRPNHIATEAEEPSVTLTQASSTARSGRIIDDPVRGTIFWEADTSSEDDGEKEGDGEKEDADAALAGVTGAAPNEVAEVDADADAKGNKNVDGPAAVAEDAATADTTTAATTTAATTTAATTAGSQTIGRPFRIQWLSTVKVPFYRTRGLRNPWNANRGVKIARDGTEIEPRVGAQLVELFHLPSSGATTSSYRLPN</sequence>
<comment type="caution">
    <text evidence="5">The sequence shown here is derived from an EMBL/GenBank/DDBJ whole genome shotgun (WGS) entry which is preliminary data.</text>
</comment>
<dbReference type="SMART" id="SM00360">
    <property type="entry name" value="RRM"/>
    <property type="match status" value="1"/>
</dbReference>
<dbReference type="InterPro" id="IPR000504">
    <property type="entry name" value="RRM_dom"/>
</dbReference>
<dbReference type="InterPro" id="IPR007275">
    <property type="entry name" value="YTH_domain"/>
</dbReference>
<feature type="domain" description="RRM" evidence="3">
    <location>
        <begin position="296"/>
        <end position="370"/>
    </location>
</feature>
<dbReference type="PANTHER" id="PTHR12357:SF3">
    <property type="entry name" value="YTH DOMAIN-CONTAINING PROTEIN 1"/>
    <property type="match status" value="1"/>
</dbReference>
<feature type="region of interest" description="Disordered" evidence="2">
    <location>
        <begin position="192"/>
        <end position="266"/>
    </location>
</feature>
<dbReference type="PANTHER" id="PTHR12357">
    <property type="entry name" value="YTH YT521-B HOMOLOGY DOMAIN-CONTAINING"/>
    <property type="match status" value="1"/>
</dbReference>
<dbReference type="AlphaFoldDB" id="A0A1E3B850"/>
<dbReference type="Pfam" id="PF25701">
    <property type="entry name" value="RRM_YTH1"/>
    <property type="match status" value="1"/>
</dbReference>
<dbReference type="GO" id="GO:0000381">
    <property type="term" value="P:regulation of alternative mRNA splicing, via spliceosome"/>
    <property type="evidence" value="ECO:0007669"/>
    <property type="project" value="TreeGrafter"/>
</dbReference>
<dbReference type="GO" id="GO:0003729">
    <property type="term" value="F:mRNA binding"/>
    <property type="evidence" value="ECO:0007669"/>
    <property type="project" value="TreeGrafter"/>
</dbReference>
<dbReference type="CDD" id="cd21134">
    <property type="entry name" value="YTH"/>
    <property type="match status" value="1"/>
</dbReference>